<keyword evidence="3 8" id="KW-0813">Transport</keyword>
<evidence type="ECO:0000256" key="6">
    <source>
        <dbReference type="ARBA" id="ARBA00022989"/>
    </source>
</evidence>
<comment type="similarity">
    <text evidence="2 8">Belongs to the MIP/aquaporin (TC 1.A.8) family.</text>
</comment>
<accession>A0A284RUY3</accession>
<dbReference type="GO" id="GO:0005886">
    <property type="term" value="C:plasma membrane"/>
    <property type="evidence" value="ECO:0007669"/>
    <property type="project" value="TreeGrafter"/>
</dbReference>
<dbReference type="InterPro" id="IPR023271">
    <property type="entry name" value="Aquaporin-like"/>
</dbReference>
<dbReference type="Proteomes" id="UP000219338">
    <property type="component" value="Unassembled WGS sequence"/>
</dbReference>
<keyword evidence="6 10" id="KW-1133">Transmembrane helix</keyword>
<organism evidence="11 12">
    <name type="scientific">Armillaria ostoyae</name>
    <name type="common">Armillaria root rot fungus</name>
    <dbReference type="NCBI Taxonomy" id="47428"/>
    <lineage>
        <taxon>Eukaryota</taxon>
        <taxon>Fungi</taxon>
        <taxon>Dikarya</taxon>
        <taxon>Basidiomycota</taxon>
        <taxon>Agaricomycotina</taxon>
        <taxon>Agaricomycetes</taxon>
        <taxon>Agaricomycetidae</taxon>
        <taxon>Agaricales</taxon>
        <taxon>Marasmiineae</taxon>
        <taxon>Physalacriaceae</taxon>
        <taxon>Armillaria</taxon>
    </lineage>
</organism>
<dbReference type="AlphaFoldDB" id="A0A284RUY3"/>
<feature type="transmembrane region" description="Helical" evidence="10">
    <location>
        <begin position="78"/>
        <end position="102"/>
    </location>
</feature>
<evidence type="ECO:0000256" key="7">
    <source>
        <dbReference type="ARBA" id="ARBA00023136"/>
    </source>
</evidence>
<dbReference type="InterPro" id="IPR000425">
    <property type="entry name" value="MIP"/>
</dbReference>
<dbReference type="Gene3D" id="1.20.1080.10">
    <property type="entry name" value="Glycerol uptake facilitator protein"/>
    <property type="match status" value="1"/>
</dbReference>
<gene>
    <name evidence="11" type="ORF">ARMOST_15991</name>
</gene>
<reference evidence="12" key="1">
    <citation type="journal article" date="2017" name="Nat. Ecol. Evol.">
        <title>Genome expansion and lineage-specific genetic innovations in the forest pathogenic fungi Armillaria.</title>
        <authorList>
            <person name="Sipos G."/>
            <person name="Prasanna A.N."/>
            <person name="Walter M.C."/>
            <person name="O'Connor E."/>
            <person name="Balint B."/>
            <person name="Krizsan K."/>
            <person name="Kiss B."/>
            <person name="Hess J."/>
            <person name="Varga T."/>
            <person name="Slot J."/>
            <person name="Riley R."/>
            <person name="Boka B."/>
            <person name="Rigling D."/>
            <person name="Barry K."/>
            <person name="Lee J."/>
            <person name="Mihaltcheva S."/>
            <person name="LaButti K."/>
            <person name="Lipzen A."/>
            <person name="Waldron R."/>
            <person name="Moloney N.M."/>
            <person name="Sperisen C."/>
            <person name="Kredics L."/>
            <person name="Vagvoelgyi C."/>
            <person name="Patrignani A."/>
            <person name="Fitzpatrick D."/>
            <person name="Nagy I."/>
            <person name="Doyle S."/>
            <person name="Anderson J.B."/>
            <person name="Grigoriev I.V."/>
            <person name="Gueldener U."/>
            <person name="Muensterkoetter M."/>
            <person name="Nagy L.G."/>
        </authorList>
    </citation>
    <scope>NUCLEOTIDE SEQUENCE [LARGE SCALE GENOMIC DNA]</scope>
    <source>
        <strain evidence="12">C18/9</strain>
    </source>
</reference>
<evidence type="ECO:0000256" key="9">
    <source>
        <dbReference type="SAM" id="MobiDB-lite"/>
    </source>
</evidence>
<keyword evidence="5" id="KW-0677">Repeat</keyword>
<feature type="transmembrane region" description="Helical" evidence="10">
    <location>
        <begin position="123"/>
        <end position="145"/>
    </location>
</feature>
<feature type="region of interest" description="Disordered" evidence="9">
    <location>
        <begin position="315"/>
        <end position="340"/>
    </location>
</feature>
<dbReference type="Pfam" id="PF00230">
    <property type="entry name" value="MIP"/>
    <property type="match status" value="1"/>
</dbReference>
<keyword evidence="7 10" id="KW-0472">Membrane</keyword>
<dbReference type="PRINTS" id="PR00783">
    <property type="entry name" value="MINTRINSICP"/>
</dbReference>
<evidence type="ECO:0000313" key="12">
    <source>
        <dbReference type="Proteomes" id="UP000219338"/>
    </source>
</evidence>
<keyword evidence="12" id="KW-1185">Reference proteome</keyword>
<evidence type="ECO:0000256" key="4">
    <source>
        <dbReference type="ARBA" id="ARBA00022692"/>
    </source>
</evidence>
<dbReference type="InterPro" id="IPR050363">
    <property type="entry name" value="MIP/Aquaporin"/>
</dbReference>
<keyword evidence="4 8" id="KW-0812">Transmembrane</keyword>
<dbReference type="PANTHER" id="PTHR43829">
    <property type="entry name" value="AQUAPORIN OR AQUAGLYCEROPORIN RELATED"/>
    <property type="match status" value="1"/>
</dbReference>
<protein>
    <recommendedName>
        <fullName evidence="13">Aquaporin-like protein</fullName>
    </recommendedName>
</protein>
<name>A0A284RUY3_ARMOS</name>
<comment type="subcellular location">
    <subcellularLocation>
        <location evidence="1">Membrane</location>
        <topology evidence="1">Multi-pass membrane protein</topology>
    </subcellularLocation>
</comment>
<dbReference type="SUPFAM" id="SSF81338">
    <property type="entry name" value="Aquaporin-like"/>
    <property type="match status" value="1"/>
</dbReference>
<evidence type="ECO:0000256" key="5">
    <source>
        <dbReference type="ARBA" id="ARBA00022737"/>
    </source>
</evidence>
<feature type="transmembrane region" description="Helical" evidence="10">
    <location>
        <begin position="189"/>
        <end position="208"/>
    </location>
</feature>
<feature type="transmembrane region" description="Helical" evidence="10">
    <location>
        <begin position="266"/>
        <end position="289"/>
    </location>
</feature>
<feature type="transmembrane region" description="Helical" evidence="10">
    <location>
        <begin position="39"/>
        <end position="58"/>
    </location>
</feature>
<sequence>MTIHGPGTADPSVVHLADVLPRAKIFTIWERHRHAKVHWLAECFAEFMGVFFYCYAGVGSTAPWVIGNAIGETGLSSVLQIGIAYASGIVFAICFCSATSGGHFSPGITIAFCLFKGFPKVKGLRYIAAQILGGYVACLLIYVQYKHLLDQAEGAMVLAGTFSELQFTPSGPAGIFGLYLLPGAKIGQVFLNEFVTDVMLAVVIWGAIDPTNILVPPQAAPWVIALGYAVAIWGFAFPGLAANAARDVGGRLAALTIYGRQASGGPYAALAALTNIPATMFGVLLYELFLADSQRVLPKASMEYIRVHKNHGCLHDHSPDRRNSSSTSDSEKNAMAIAEA</sequence>
<dbReference type="STRING" id="47428.A0A284RUY3"/>
<dbReference type="EMBL" id="FUEG01000017">
    <property type="protein sequence ID" value="SJL12563.1"/>
    <property type="molecule type" value="Genomic_DNA"/>
</dbReference>
<dbReference type="GO" id="GO:0015250">
    <property type="term" value="F:water channel activity"/>
    <property type="evidence" value="ECO:0007669"/>
    <property type="project" value="TreeGrafter"/>
</dbReference>
<evidence type="ECO:0000256" key="2">
    <source>
        <dbReference type="ARBA" id="ARBA00006175"/>
    </source>
</evidence>
<dbReference type="OMA" id="ILCSFPN"/>
<evidence type="ECO:0000256" key="8">
    <source>
        <dbReference type="RuleBase" id="RU000477"/>
    </source>
</evidence>
<evidence type="ECO:0000313" key="11">
    <source>
        <dbReference type="EMBL" id="SJL12563.1"/>
    </source>
</evidence>
<evidence type="ECO:0000256" key="10">
    <source>
        <dbReference type="SAM" id="Phobius"/>
    </source>
</evidence>
<evidence type="ECO:0000256" key="3">
    <source>
        <dbReference type="ARBA" id="ARBA00022448"/>
    </source>
</evidence>
<dbReference type="PANTHER" id="PTHR43829:SF14">
    <property type="entry name" value="AQUAPORIN 3"/>
    <property type="match status" value="1"/>
</dbReference>
<dbReference type="OrthoDB" id="3222at2759"/>
<evidence type="ECO:0008006" key="13">
    <source>
        <dbReference type="Google" id="ProtNLM"/>
    </source>
</evidence>
<feature type="transmembrane region" description="Helical" evidence="10">
    <location>
        <begin position="220"/>
        <end position="245"/>
    </location>
</feature>
<proteinExistence type="inferred from homology"/>
<evidence type="ECO:0000256" key="1">
    <source>
        <dbReference type="ARBA" id="ARBA00004141"/>
    </source>
</evidence>
<dbReference type="GO" id="GO:0015254">
    <property type="term" value="F:glycerol channel activity"/>
    <property type="evidence" value="ECO:0007669"/>
    <property type="project" value="TreeGrafter"/>
</dbReference>